<dbReference type="PANTHER" id="PTHR43085:SF41">
    <property type="entry name" value="FRUCTOSELYSINE 6-KINASE"/>
    <property type="match status" value="1"/>
</dbReference>
<evidence type="ECO:0000256" key="1">
    <source>
        <dbReference type="ARBA" id="ARBA00010688"/>
    </source>
</evidence>
<dbReference type="PROSITE" id="PS00584">
    <property type="entry name" value="PFKB_KINASES_2"/>
    <property type="match status" value="1"/>
</dbReference>
<comment type="caution">
    <text evidence="5">The sequence shown here is derived from an EMBL/GenBank/DDBJ whole genome shotgun (WGS) entry which is preliminary data.</text>
</comment>
<dbReference type="SUPFAM" id="SSF53613">
    <property type="entry name" value="Ribokinase-like"/>
    <property type="match status" value="1"/>
</dbReference>
<gene>
    <name evidence="5" type="primary">frlD</name>
    <name evidence="5" type="ORF">H8S57_03125</name>
</gene>
<evidence type="ECO:0000256" key="2">
    <source>
        <dbReference type="ARBA" id="ARBA00022679"/>
    </source>
</evidence>
<keyword evidence="3" id="KW-0418">Kinase</keyword>
<dbReference type="InterPro" id="IPR029056">
    <property type="entry name" value="Ribokinase-like"/>
</dbReference>
<dbReference type="GO" id="GO:0016301">
    <property type="term" value="F:kinase activity"/>
    <property type="evidence" value="ECO:0007669"/>
    <property type="project" value="UniProtKB-KW"/>
</dbReference>
<proteinExistence type="inferred from homology"/>
<dbReference type="InterPro" id="IPR050306">
    <property type="entry name" value="PfkB_Carbo_kinase"/>
</dbReference>
<dbReference type="EMBL" id="JACOPP010000003">
    <property type="protein sequence ID" value="MBC5732721.1"/>
    <property type="molecule type" value="Genomic_DNA"/>
</dbReference>
<organism evidence="5 6">
    <name type="scientific">Lawsonibacter hominis</name>
    <dbReference type="NCBI Taxonomy" id="2763053"/>
    <lineage>
        <taxon>Bacteria</taxon>
        <taxon>Bacillati</taxon>
        <taxon>Bacillota</taxon>
        <taxon>Clostridia</taxon>
        <taxon>Eubacteriales</taxon>
        <taxon>Oscillospiraceae</taxon>
        <taxon>Lawsonibacter</taxon>
    </lineage>
</organism>
<dbReference type="AlphaFoldDB" id="A0A8J6J4Z9"/>
<dbReference type="NCBIfam" id="NF007321">
    <property type="entry name" value="PRK09813.1"/>
    <property type="match status" value="1"/>
</dbReference>
<feature type="domain" description="Carbohydrate kinase PfkB" evidence="4">
    <location>
        <begin position="15"/>
        <end position="260"/>
    </location>
</feature>
<sequence length="261" mass="27472">MKIACVGDNCVDYYDNTGEAFPGGNPVNVAVYVRRMGGQSAYLGAVGSDEYGGLILRALEEKGVDVRRVKRLPGATALSHVCLIDGERVFGDYDEGVMAQFVLAPGDVEFLCSHDLVVSGLWGRVEKSLAQIAARGVPVAFDCAERPEDEAAQIALPHTTLAFFSDDASDLERLKERLTAVAALGPRVVVATRGEKGSVAFDGAAFHTQGVLPCVVKDTMGAGDSYIAGFVMEYLRGKDIPACMAAGAASSAVTLGYVGAW</sequence>
<dbReference type="InterPro" id="IPR002173">
    <property type="entry name" value="Carboh/pur_kinase_PfkB_CS"/>
</dbReference>
<protein>
    <submittedName>
        <fullName evidence="5">Fructoselysine 6-kinase</fullName>
    </submittedName>
</protein>
<dbReference type="RefSeq" id="WP_186906626.1">
    <property type="nucleotide sequence ID" value="NZ_JACOPP010000003.1"/>
</dbReference>
<comment type="similarity">
    <text evidence="1">Belongs to the carbohydrate kinase PfkB family.</text>
</comment>
<dbReference type="InterPro" id="IPR011611">
    <property type="entry name" value="PfkB_dom"/>
</dbReference>
<name>A0A8J6J4Z9_9FIRM</name>
<dbReference type="PROSITE" id="PS00583">
    <property type="entry name" value="PFKB_KINASES_1"/>
    <property type="match status" value="1"/>
</dbReference>
<keyword evidence="2" id="KW-0808">Transferase</keyword>
<dbReference type="PANTHER" id="PTHR43085">
    <property type="entry name" value="HEXOKINASE FAMILY MEMBER"/>
    <property type="match status" value="1"/>
</dbReference>
<evidence type="ECO:0000256" key="3">
    <source>
        <dbReference type="ARBA" id="ARBA00022777"/>
    </source>
</evidence>
<evidence type="ECO:0000313" key="6">
    <source>
        <dbReference type="Proteomes" id="UP000661435"/>
    </source>
</evidence>
<reference evidence="5" key="1">
    <citation type="submission" date="2020-08" db="EMBL/GenBank/DDBJ databases">
        <title>Genome public.</title>
        <authorList>
            <person name="Liu C."/>
            <person name="Sun Q."/>
        </authorList>
    </citation>
    <scope>NUCLEOTIDE SEQUENCE</scope>
    <source>
        <strain evidence="5">NSJ-51</strain>
    </source>
</reference>
<evidence type="ECO:0000313" key="5">
    <source>
        <dbReference type="EMBL" id="MBC5732721.1"/>
    </source>
</evidence>
<dbReference type="Gene3D" id="3.40.1190.20">
    <property type="match status" value="1"/>
</dbReference>
<accession>A0A8J6J4Z9</accession>
<keyword evidence="6" id="KW-1185">Reference proteome</keyword>
<dbReference type="Pfam" id="PF00294">
    <property type="entry name" value="PfkB"/>
    <property type="match status" value="1"/>
</dbReference>
<dbReference type="Proteomes" id="UP000661435">
    <property type="component" value="Unassembled WGS sequence"/>
</dbReference>
<evidence type="ECO:0000259" key="4">
    <source>
        <dbReference type="Pfam" id="PF00294"/>
    </source>
</evidence>